<evidence type="ECO:0000256" key="1">
    <source>
        <dbReference type="SAM" id="SignalP"/>
    </source>
</evidence>
<keyword evidence="1" id="KW-0732">Signal</keyword>
<feature type="signal peptide" evidence="1">
    <location>
        <begin position="1"/>
        <end position="23"/>
    </location>
</feature>
<reference evidence="2 3" key="1">
    <citation type="submission" date="2021-12" db="EMBL/GenBank/DDBJ databases">
        <title>Sinirhodobacter sp. WL0062 is a bacterium isolated from seawater.</title>
        <authorList>
            <person name="Wang L."/>
            <person name="He W."/>
            <person name="Zhang D.-F."/>
        </authorList>
    </citation>
    <scope>NUCLEOTIDE SEQUENCE [LARGE SCALE GENOMIC DNA]</scope>
    <source>
        <strain evidence="2 3">WL0062</strain>
    </source>
</reference>
<dbReference type="EMBL" id="JAJUOS010000005">
    <property type="protein sequence ID" value="MCE5973425.1"/>
    <property type="molecule type" value="Genomic_DNA"/>
</dbReference>
<keyword evidence="3" id="KW-1185">Reference proteome</keyword>
<sequence length="172" mass="19111">MKWNSVPALMSALFVSVATPSMALNTLWAPSDFSGAWVEVLDDSQNGCWTNIGEVKAYAADQLELAGFNVIERPKRTEDSPNLSLDKNVVLVIHVKGMRWDNGVCVGSLMTHFLGRVIVVPQERRWVVNTIGEPTAHPLWDQTNFNTILLDPIKGFIFSWVENGKIDEAGLD</sequence>
<evidence type="ECO:0000313" key="3">
    <source>
        <dbReference type="Proteomes" id="UP001521181"/>
    </source>
</evidence>
<evidence type="ECO:0000313" key="2">
    <source>
        <dbReference type="EMBL" id="MCE5973425.1"/>
    </source>
</evidence>
<proteinExistence type="predicted"/>
<organism evidence="2 3">
    <name type="scientific">Rhodobacter flavimaris</name>
    <dbReference type="NCBI Taxonomy" id="2907145"/>
    <lineage>
        <taxon>Bacteria</taxon>
        <taxon>Pseudomonadati</taxon>
        <taxon>Pseudomonadota</taxon>
        <taxon>Alphaproteobacteria</taxon>
        <taxon>Rhodobacterales</taxon>
        <taxon>Rhodobacter group</taxon>
        <taxon>Rhodobacter</taxon>
    </lineage>
</organism>
<feature type="chain" id="PRO_5045325691" evidence="1">
    <location>
        <begin position="24"/>
        <end position="172"/>
    </location>
</feature>
<gene>
    <name evidence="2" type="ORF">LZA78_08035</name>
</gene>
<name>A0ABS8YWD1_9RHOB</name>
<dbReference type="RefSeq" id="WP_233676418.1">
    <property type="nucleotide sequence ID" value="NZ_JAJUOS010000005.1"/>
</dbReference>
<dbReference type="Proteomes" id="UP001521181">
    <property type="component" value="Unassembled WGS sequence"/>
</dbReference>
<accession>A0ABS8YWD1</accession>
<comment type="caution">
    <text evidence="2">The sequence shown here is derived from an EMBL/GenBank/DDBJ whole genome shotgun (WGS) entry which is preliminary data.</text>
</comment>
<protein>
    <submittedName>
        <fullName evidence="2">Uncharacterized protein</fullName>
    </submittedName>
</protein>